<dbReference type="OMA" id="ECHTILE"/>
<dbReference type="GO" id="GO:0000724">
    <property type="term" value="P:double-strand break repair via homologous recombination"/>
    <property type="evidence" value="ECO:0007669"/>
    <property type="project" value="TreeGrafter"/>
</dbReference>
<dbReference type="GO" id="GO:0005524">
    <property type="term" value="F:ATP binding"/>
    <property type="evidence" value="ECO:0007669"/>
    <property type="project" value="InterPro"/>
</dbReference>
<dbReference type="Gene3D" id="3.40.50.300">
    <property type="entry name" value="P-loop containing nucleotide triphosphate hydrolases"/>
    <property type="match status" value="1"/>
</dbReference>
<dbReference type="STRING" id="1173701.A0A066XSA2"/>
<dbReference type="PANTHER" id="PTHR13710">
    <property type="entry name" value="DNA HELICASE RECQ FAMILY MEMBER"/>
    <property type="match status" value="1"/>
</dbReference>
<dbReference type="AlphaFoldDB" id="A0A066XSA2"/>
<dbReference type="Proteomes" id="UP000027238">
    <property type="component" value="Unassembled WGS sequence"/>
</dbReference>
<dbReference type="GO" id="GO:0009378">
    <property type="term" value="F:four-way junction helicase activity"/>
    <property type="evidence" value="ECO:0007669"/>
    <property type="project" value="TreeGrafter"/>
</dbReference>
<evidence type="ECO:0000256" key="1">
    <source>
        <dbReference type="ARBA" id="ARBA00005446"/>
    </source>
</evidence>
<dbReference type="InterPro" id="IPR011545">
    <property type="entry name" value="DEAD/DEAH_box_helicase_dom"/>
</dbReference>
<dbReference type="PANTHER" id="PTHR13710:SF154">
    <property type="entry name" value="RECQ HELICASE, PUTATIVE (AFU_ORTHOLOGUE AFUA_6G14720)-RELATED"/>
    <property type="match status" value="1"/>
</dbReference>
<organism evidence="3 4">
    <name type="scientific">Colletotrichum sublineola</name>
    <name type="common">Sorghum anthracnose fungus</name>
    <dbReference type="NCBI Taxonomy" id="1173701"/>
    <lineage>
        <taxon>Eukaryota</taxon>
        <taxon>Fungi</taxon>
        <taxon>Dikarya</taxon>
        <taxon>Ascomycota</taxon>
        <taxon>Pezizomycotina</taxon>
        <taxon>Sordariomycetes</taxon>
        <taxon>Hypocreomycetidae</taxon>
        <taxon>Glomerellales</taxon>
        <taxon>Glomerellaceae</taxon>
        <taxon>Colletotrichum</taxon>
        <taxon>Colletotrichum graminicola species complex</taxon>
    </lineage>
</organism>
<accession>A0A066XSA2</accession>
<dbReference type="eggNOG" id="KOG0352">
    <property type="taxonomic scope" value="Eukaryota"/>
</dbReference>
<proteinExistence type="inferred from homology"/>
<evidence type="ECO:0000313" key="4">
    <source>
        <dbReference type="Proteomes" id="UP000027238"/>
    </source>
</evidence>
<comment type="caution">
    <text evidence="3">The sequence shown here is derived from an EMBL/GenBank/DDBJ whole genome shotgun (WGS) entry which is preliminary data.</text>
</comment>
<dbReference type="GO" id="GO:0005694">
    <property type="term" value="C:chromosome"/>
    <property type="evidence" value="ECO:0007669"/>
    <property type="project" value="TreeGrafter"/>
</dbReference>
<gene>
    <name evidence="3" type="ORF">CSUB01_12644</name>
</gene>
<dbReference type="GO" id="GO:0003676">
    <property type="term" value="F:nucleic acid binding"/>
    <property type="evidence" value="ECO:0007669"/>
    <property type="project" value="InterPro"/>
</dbReference>
<evidence type="ECO:0000313" key="3">
    <source>
        <dbReference type="EMBL" id="KDN71707.1"/>
    </source>
</evidence>
<dbReference type="SMART" id="SM00487">
    <property type="entry name" value="DEXDc"/>
    <property type="match status" value="1"/>
</dbReference>
<sequence>MANKSPVVVVMGTGGGKSLCFMLPAASCPGGVTVVVVPLVSLLGDMVRRCGLLGIRCAEWKSDRVPGQVSIVFVTPESAMSKRFQDYLEGLRVTAQLDRIVVDECHTILEGSKKFRPRLRELGQLGLVGVQMVYLTATLPPIRQPDFLALLFVRETEVEMMRMRTTRTNVHYSVLTTRPGSGGGEDETTEAVRRVLDAKLEEHAWPAKMIVYCRTVEGTGSLAEQLGCDAYYREIDTRDGKAERLRAWASGMKRGGAGGQGGTVYVARPSC</sequence>
<dbReference type="Pfam" id="PF00270">
    <property type="entry name" value="DEAD"/>
    <property type="match status" value="1"/>
</dbReference>
<dbReference type="InterPro" id="IPR027417">
    <property type="entry name" value="P-loop_NTPase"/>
</dbReference>
<evidence type="ECO:0000259" key="2">
    <source>
        <dbReference type="PROSITE" id="PS51192"/>
    </source>
</evidence>
<dbReference type="HOGENOM" id="CLU_001103_9_1_1"/>
<keyword evidence="4" id="KW-1185">Reference proteome</keyword>
<feature type="domain" description="Helicase ATP-binding" evidence="2">
    <location>
        <begin position="1"/>
        <end position="157"/>
    </location>
</feature>
<dbReference type="OrthoDB" id="4845639at2759"/>
<dbReference type="SUPFAM" id="SSF52540">
    <property type="entry name" value="P-loop containing nucleoside triphosphate hydrolases"/>
    <property type="match status" value="1"/>
</dbReference>
<name>A0A066XSA2_COLSU</name>
<dbReference type="EMBL" id="JMSE01000137">
    <property type="protein sequence ID" value="KDN71707.1"/>
    <property type="molecule type" value="Genomic_DNA"/>
</dbReference>
<comment type="similarity">
    <text evidence="1">Belongs to the helicase family. RecQ subfamily.</text>
</comment>
<protein>
    <recommendedName>
        <fullName evidence="2">Helicase ATP-binding domain-containing protein</fullName>
    </recommendedName>
</protein>
<dbReference type="InterPro" id="IPR014001">
    <property type="entry name" value="Helicase_ATP-bd"/>
</dbReference>
<dbReference type="GO" id="GO:0043138">
    <property type="term" value="F:3'-5' DNA helicase activity"/>
    <property type="evidence" value="ECO:0007669"/>
    <property type="project" value="TreeGrafter"/>
</dbReference>
<dbReference type="GO" id="GO:0005737">
    <property type="term" value="C:cytoplasm"/>
    <property type="evidence" value="ECO:0007669"/>
    <property type="project" value="TreeGrafter"/>
</dbReference>
<dbReference type="PROSITE" id="PS51192">
    <property type="entry name" value="HELICASE_ATP_BIND_1"/>
    <property type="match status" value="1"/>
</dbReference>
<reference evidence="4" key="1">
    <citation type="journal article" date="2014" name="Genome Announc.">
        <title>Draft genome sequence of Colletotrichum sublineola, a destructive pathogen of cultivated sorghum.</title>
        <authorList>
            <person name="Baroncelli R."/>
            <person name="Sanz-Martin J.M."/>
            <person name="Rech G.E."/>
            <person name="Sukno S.A."/>
            <person name="Thon M.R."/>
        </authorList>
    </citation>
    <scope>NUCLEOTIDE SEQUENCE [LARGE SCALE GENOMIC DNA]</scope>
    <source>
        <strain evidence="4">TX430BB</strain>
    </source>
</reference>